<dbReference type="HAMAP" id="MF_02065">
    <property type="entry name" value="MltG"/>
    <property type="match status" value="1"/>
</dbReference>
<dbReference type="Gene3D" id="3.30.160.60">
    <property type="entry name" value="Classic Zinc Finger"/>
    <property type="match status" value="1"/>
</dbReference>
<dbReference type="Proteomes" id="UP000030153">
    <property type="component" value="Unassembled WGS sequence"/>
</dbReference>
<evidence type="ECO:0000256" key="4">
    <source>
        <dbReference type="ARBA" id="ARBA00023136"/>
    </source>
</evidence>
<evidence type="ECO:0000256" key="6">
    <source>
        <dbReference type="ARBA" id="ARBA00023316"/>
    </source>
</evidence>
<comment type="subcellular location">
    <subcellularLocation>
        <location evidence="7">Cell membrane</location>
        <topology evidence="7">Single-pass membrane protein</topology>
    </subcellularLocation>
</comment>
<keyword evidence="1 7" id="KW-1003">Cell membrane</keyword>
<dbReference type="Pfam" id="PF02618">
    <property type="entry name" value="YceG"/>
    <property type="match status" value="1"/>
</dbReference>
<evidence type="ECO:0000256" key="5">
    <source>
        <dbReference type="ARBA" id="ARBA00023239"/>
    </source>
</evidence>
<dbReference type="NCBIfam" id="TIGR00247">
    <property type="entry name" value="endolytic transglycosylase MltG"/>
    <property type="match status" value="1"/>
</dbReference>
<keyword evidence="3 7" id="KW-1133">Transmembrane helix</keyword>
<sequence length="372" mass="41911">MSSSNHDDPMKDNQIKRSAEAKTVRKIVAIVLAVVITVIAVVGITGYVYISSALEPVDPDDTTKEKVEIPIGSSVSQIASILEEQNVIKDSRVFRFYVKFKNESGFQAGEYSFTQAMTPEDLIEALKTGKVVKDPLLTVTIPEGKTIEQIADIYSKKTSIKKEEFMKQVNDPEYIESLIEKHPLILSEAILDPEIRTPLEGYLFAATYDFYEEDPSVKTIVEKMINKTEKVLEPYIANMKDRGLSVHEGVTMASLVENEAKTKADRQKIAEVFYNRLEEGMPLQTDPTVLYALGEHKDRVLYEDLEVESPYNTYHVKDLPIGPISNFAENAVEATVNPTDSNNLYFLAASDGTIYYSETLDEHNRKKNKYIN</sequence>
<feature type="transmembrane region" description="Helical" evidence="7">
    <location>
        <begin position="27"/>
        <end position="50"/>
    </location>
</feature>
<dbReference type="STRING" id="1385513.N780_04705"/>
<dbReference type="AlphaFoldDB" id="A0A0A2UUN2"/>
<keyword evidence="4 7" id="KW-0472">Membrane</keyword>
<gene>
    <name evidence="7" type="primary">mltG</name>
    <name evidence="8" type="ORF">N780_04705</name>
</gene>
<organism evidence="8 9">
    <name type="scientific">Pontibacillus chungwhensis BH030062</name>
    <dbReference type="NCBI Taxonomy" id="1385513"/>
    <lineage>
        <taxon>Bacteria</taxon>
        <taxon>Bacillati</taxon>
        <taxon>Bacillota</taxon>
        <taxon>Bacilli</taxon>
        <taxon>Bacillales</taxon>
        <taxon>Bacillaceae</taxon>
        <taxon>Pontibacillus</taxon>
    </lineage>
</organism>
<comment type="caution">
    <text evidence="8">The sequence shown here is derived from an EMBL/GenBank/DDBJ whole genome shotgun (WGS) entry which is preliminary data.</text>
</comment>
<keyword evidence="2 7" id="KW-0812">Transmembrane</keyword>
<evidence type="ECO:0000256" key="1">
    <source>
        <dbReference type="ARBA" id="ARBA00022475"/>
    </source>
</evidence>
<evidence type="ECO:0000256" key="7">
    <source>
        <dbReference type="HAMAP-Rule" id="MF_02065"/>
    </source>
</evidence>
<feature type="site" description="Important for catalytic activity" evidence="7">
    <location>
        <position position="259"/>
    </location>
</feature>
<accession>A0A0A2UUN2</accession>
<comment type="similarity">
    <text evidence="7">Belongs to the transglycosylase MltG family.</text>
</comment>
<protein>
    <recommendedName>
        <fullName evidence="7">Endolytic murein transglycosylase</fullName>
        <ecNumber evidence="7">4.2.2.29</ecNumber>
    </recommendedName>
    <alternativeName>
        <fullName evidence="7">Peptidoglycan lytic transglycosylase</fullName>
    </alternativeName>
    <alternativeName>
        <fullName evidence="7">Peptidoglycan polymerization terminase</fullName>
    </alternativeName>
</protein>
<dbReference type="PANTHER" id="PTHR30518">
    <property type="entry name" value="ENDOLYTIC MUREIN TRANSGLYCOSYLASE"/>
    <property type="match status" value="1"/>
</dbReference>
<comment type="function">
    <text evidence="7">Functions as a peptidoglycan terminase that cleaves nascent peptidoglycan strands endolytically to terminate their elongation.</text>
</comment>
<keyword evidence="5 7" id="KW-0456">Lyase</keyword>
<reference evidence="8 9" key="1">
    <citation type="submission" date="2013-08" db="EMBL/GenBank/DDBJ databases">
        <title>Genome of Pontibacillus chungwhensis.</title>
        <authorList>
            <person name="Wang Q."/>
            <person name="Wang G."/>
        </authorList>
    </citation>
    <scope>NUCLEOTIDE SEQUENCE [LARGE SCALE GENOMIC DNA]</scope>
    <source>
        <strain evidence="8 9">BH030062</strain>
    </source>
</reference>
<dbReference type="PANTHER" id="PTHR30518:SF2">
    <property type="entry name" value="ENDOLYTIC MUREIN TRANSGLYCOSYLASE"/>
    <property type="match status" value="1"/>
</dbReference>
<evidence type="ECO:0000256" key="2">
    <source>
        <dbReference type="ARBA" id="ARBA00022692"/>
    </source>
</evidence>
<dbReference type="InterPro" id="IPR003770">
    <property type="entry name" value="MLTG-like"/>
</dbReference>
<dbReference type="EC" id="4.2.2.29" evidence="7"/>
<dbReference type="OrthoDB" id="9814591at2"/>
<proteinExistence type="inferred from homology"/>
<dbReference type="RefSeq" id="WP_052115095.1">
    <property type="nucleotide sequence ID" value="NZ_AVBG01000012.1"/>
</dbReference>
<dbReference type="GO" id="GO:0009252">
    <property type="term" value="P:peptidoglycan biosynthetic process"/>
    <property type="evidence" value="ECO:0007669"/>
    <property type="project" value="UniProtKB-UniRule"/>
</dbReference>
<evidence type="ECO:0000256" key="3">
    <source>
        <dbReference type="ARBA" id="ARBA00022989"/>
    </source>
</evidence>
<keyword evidence="9" id="KW-1185">Reference proteome</keyword>
<dbReference type="GO" id="GO:0005886">
    <property type="term" value="C:plasma membrane"/>
    <property type="evidence" value="ECO:0007669"/>
    <property type="project" value="UniProtKB-SubCell"/>
</dbReference>
<dbReference type="Gene3D" id="3.30.1490.480">
    <property type="entry name" value="Endolytic murein transglycosylase"/>
    <property type="match status" value="1"/>
</dbReference>
<name>A0A0A2UUN2_9BACI</name>
<evidence type="ECO:0000313" key="9">
    <source>
        <dbReference type="Proteomes" id="UP000030153"/>
    </source>
</evidence>
<dbReference type="CDD" id="cd08010">
    <property type="entry name" value="MltG_like"/>
    <property type="match status" value="1"/>
</dbReference>
<comment type="catalytic activity">
    <reaction evidence="7">
        <text>a peptidoglycan chain = a peptidoglycan chain with N-acetyl-1,6-anhydromuramyl-[peptide] at the reducing end + a peptidoglycan chain with N-acetylglucosamine at the non-reducing end.</text>
        <dbReference type="EC" id="4.2.2.29"/>
    </reaction>
</comment>
<evidence type="ECO:0000313" key="8">
    <source>
        <dbReference type="EMBL" id="KGP90448.1"/>
    </source>
</evidence>
<dbReference type="GO" id="GO:0071555">
    <property type="term" value="P:cell wall organization"/>
    <property type="evidence" value="ECO:0007669"/>
    <property type="project" value="UniProtKB-KW"/>
</dbReference>
<dbReference type="EMBL" id="AVBG01000012">
    <property type="protein sequence ID" value="KGP90448.1"/>
    <property type="molecule type" value="Genomic_DNA"/>
</dbReference>
<dbReference type="GO" id="GO:0008932">
    <property type="term" value="F:lytic endotransglycosylase activity"/>
    <property type="evidence" value="ECO:0007669"/>
    <property type="project" value="UniProtKB-UniRule"/>
</dbReference>
<keyword evidence="6 7" id="KW-0961">Cell wall biogenesis/degradation</keyword>
<dbReference type="eggNOG" id="COG1559">
    <property type="taxonomic scope" value="Bacteria"/>
</dbReference>